<dbReference type="Proteomes" id="UP000250321">
    <property type="component" value="Unassembled WGS sequence"/>
</dbReference>
<protein>
    <submittedName>
        <fullName evidence="9">Sulfate transporter 3.1</fullName>
    </submittedName>
</protein>
<gene>
    <name evidence="9" type="ORF">Pyn_08929</name>
</gene>
<dbReference type="GO" id="GO:0016020">
    <property type="term" value="C:membrane"/>
    <property type="evidence" value="ECO:0007669"/>
    <property type="project" value="UniProtKB-SubCell"/>
</dbReference>
<dbReference type="InterPro" id="IPR002645">
    <property type="entry name" value="STAS_dom"/>
</dbReference>
<dbReference type="SUPFAM" id="SSF52091">
    <property type="entry name" value="SpoIIaa-like"/>
    <property type="match status" value="1"/>
</dbReference>
<dbReference type="Gene3D" id="3.30.750.24">
    <property type="entry name" value="STAS domain"/>
    <property type="match status" value="1"/>
</dbReference>
<evidence type="ECO:0000256" key="4">
    <source>
        <dbReference type="ARBA" id="ARBA00022692"/>
    </source>
</evidence>
<dbReference type="AlphaFoldDB" id="A0A314ZHE1"/>
<accession>A0A314ZHE1</accession>
<keyword evidence="6 7" id="KW-0472">Membrane</keyword>
<organism evidence="9 10">
    <name type="scientific">Prunus yedoensis var. nudiflora</name>
    <dbReference type="NCBI Taxonomy" id="2094558"/>
    <lineage>
        <taxon>Eukaryota</taxon>
        <taxon>Viridiplantae</taxon>
        <taxon>Streptophyta</taxon>
        <taxon>Embryophyta</taxon>
        <taxon>Tracheophyta</taxon>
        <taxon>Spermatophyta</taxon>
        <taxon>Magnoliopsida</taxon>
        <taxon>eudicotyledons</taxon>
        <taxon>Gunneridae</taxon>
        <taxon>Pentapetalae</taxon>
        <taxon>rosids</taxon>
        <taxon>fabids</taxon>
        <taxon>Rosales</taxon>
        <taxon>Rosaceae</taxon>
        <taxon>Amygdaloideae</taxon>
        <taxon>Amygdaleae</taxon>
        <taxon>Prunus</taxon>
    </lineage>
</organism>
<dbReference type="PROSITE" id="PS50801">
    <property type="entry name" value="STAS"/>
    <property type="match status" value="1"/>
</dbReference>
<keyword evidence="5 7" id="KW-1133">Transmembrane helix</keyword>
<dbReference type="FunFam" id="3.30.750.24:FF:000002">
    <property type="entry name" value="Sulfate transporter 31"/>
    <property type="match status" value="1"/>
</dbReference>
<sequence>MAPPKKSKNSKKDRKLKKNLSLVPIEPKAAGSDWWDSFFIPRFFFSLSSVSNYSDFSFLVECIQITYTKTHSRALLVVIDYEAAIHLWKVDKFDFVVCMSAYIGFVFGSVEIGLVLAVAISVIRVHFFVARPRTFVQGNLPNSLFYRNVEQYPNASNVPGILILEIDAPIYFANTNYLRERINDEEGRIKSAGESSLQYVILDMTAVGNIDTSGISMFEGIENLVDRRGLQLVLANPGSEVMKKMNKLELIEKIGQEWIYLTVAEAVAACNFMLHSTKPNPGKDQEPAAWNNV</sequence>
<dbReference type="OrthoDB" id="288203at2759"/>
<comment type="subcellular location">
    <subcellularLocation>
        <location evidence="1">Membrane</location>
        <topology evidence="1">Multi-pass membrane protein</topology>
    </subcellularLocation>
</comment>
<evidence type="ECO:0000256" key="3">
    <source>
        <dbReference type="ARBA" id="ARBA00022448"/>
    </source>
</evidence>
<evidence type="ECO:0000313" key="9">
    <source>
        <dbReference type="EMBL" id="PQQ16934.1"/>
    </source>
</evidence>
<proteinExistence type="inferred from homology"/>
<name>A0A314ZHE1_PRUYE</name>
<keyword evidence="4 7" id="KW-0812">Transmembrane</keyword>
<evidence type="ECO:0000256" key="1">
    <source>
        <dbReference type="ARBA" id="ARBA00004141"/>
    </source>
</evidence>
<dbReference type="STRING" id="2094558.A0A314ZHE1"/>
<comment type="caution">
    <text evidence="9">The sequence shown here is derived from an EMBL/GenBank/DDBJ whole genome shotgun (WGS) entry which is preliminary data.</text>
</comment>
<keyword evidence="10" id="KW-1185">Reference proteome</keyword>
<dbReference type="InterPro" id="IPR001902">
    <property type="entry name" value="SLC26A/SulP_fam"/>
</dbReference>
<dbReference type="InterPro" id="IPR036513">
    <property type="entry name" value="STAS_dom_sf"/>
</dbReference>
<feature type="transmembrane region" description="Helical" evidence="7">
    <location>
        <begin position="101"/>
        <end position="123"/>
    </location>
</feature>
<evidence type="ECO:0000256" key="5">
    <source>
        <dbReference type="ARBA" id="ARBA00022989"/>
    </source>
</evidence>
<dbReference type="GO" id="GO:0055085">
    <property type="term" value="P:transmembrane transport"/>
    <property type="evidence" value="ECO:0007669"/>
    <property type="project" value="InterPro"/>
</dbReference>
<evidence type="ECO:0000313" key="10">
    <source>
        <dbReference type="Proteomes" id="UP000250321"/>
    </source>
</evidence>
<comment type="similarity">
    <text evidence="2">Belongs to the SLC26A/SulP transporter (TC 2.A.53) family.</text>
</comment>
<dbReference type="EMBL" id="PJQY01000170">
    <property type="protein sequence ID" value="PQQ16934.1"/>
    <property type="molecule type" value="Genomic_DNA"/>
</dbReference>
<dbReference type="Pfam" id="PF01740">
    <property type="entry name" value="STAS"/>
    <property type="match status" value="1"/>
</dbReference>
<evidence type="ECO:0000256" key="2">
    <source>
        <dbReference type="ARBA" id="ARBA00008692"/>
    </source>
</evidence>
<dbReference type="PANTHER" id="PTHR11814">
    <property type="entry name" value="SULFATE TRANSPORTER"/>
    <property type="match status" value="1"/>
</dbReference>
<feature type="domain" description="STAS" evidence="8">
    <location>
        <begin position="151"/>
        <end position="270"/>
    </location>
</feature>
<evidence type="ECO:0000256" key="6">
    <source>
        <dbReference type="ARBA" id="ARBA00023136"/>
    </source>
</evidence>
<keyword evidence="3" id="KW-0813">Transport</keyword>
<reference evidence="9 10" key="1">
    <citation type="submission" date="2018-02" db="EMBL/GenBank/DDBJ databases">
        <title>Draft genome of wild Prunus yedoensis var. nudiflora.</title>
        <authorList>
            <person name="Baek S."/>
            <person name="Kim J.-H."/>
            <person name="Choi K."/>
            <person name="Kim G.-B."/>
            <person name="Cho A."/>
            <person name="Jang H."/>
            <person name="Shin C.-H."/>
            <person name="Yu H.-J."/>
            <person name="Mun J.-H."/>
        </authorList>
    </citation>
    <scope>NUCLEOTIDE SEQUENCE [LARGE SCALE GENOMIC DNA]</scope>
    <source>
        <strain evidence="10">cv. Jeju island</strain>
        <tissue evidence="9">Leaf</tissue>
    </source>
</reference>
<evidence type="ECO:0000256" key="7">
    <source>
        <dbReference type="SAM" id="Phobius"/>
    </source>
</evidence>
<evidence type="ECO:0000259" key="8">
    <source>
        <dbReference type="PROSITE" id="PS50801"/>
    </source>
</evidence>
<dbReference type="CDD" id="cd07042">
    <property type="entry name" value="STAS_SulP_like_sulfate_transporter"/>
    <property type="match status" value="1"/>
</dbReference>